<evidence type="ECO:0000313" key="2">
    <source>
        <dbReference type="Proteomes" id="UP000264589"/>
    </source>
</evidence>
<keyword evidence="2" id="KW-1185">Reference proteome</keyword>
<dbReference type="EMBL" id="QUQO01000001">
    <property type="protein sequence ID" value="RFB04562.1"/>
    <property type="molecule type" value="Genomic_DNA"/>
</dbReference>
<comment type="caution">
    <text evidence="1">The sequence shown here is derived from an EMBL/GenBank/DDBJ whole genome shotgun (WGS) entry which is preliminary data.</text>
</comment>
<name>A0A371RGK9_9PROT</name>
<organism evidence="1 2">
    <name type="scientific">Parvularcula marina</name>
    <dbReference type="NCBI Taxonomy" id="2292771"/>
    <lineage>
        <taxon>Bacteria</taxon>
        <taxon>Pseudomonadati</taxon>
        <taxon>Pseudomonadota</taxon>
        <taxon>Alphaproteobacteria</taxon>
        <taxon>Parvularculales</taxon>
        <taxon>Parvularculaceae</taxon>
        <taxon>Parvularcula</taxon>
    </lineage>
</organism>
<accession>A0A371RGK9</accession>
<dbReference type="RefSeq" id="WP_116391194.1">
    <property type="nucleotide sequence ID" value="NZ_QUQO01000001.1"/>
</dbReference>
<dbReference type="InParanoid" id="A0A371RGK9"/>
<reference evidence="1 2" key="1">
    <citation type="submission" date="2018-08" db="EMBL/GenBank/DDBJ databases">
        <title>Parvularcula sp. SM1705, isolated from surface water of the South Sea China.</title>
        <authorList>
            <person name="Sun L."/>
        </authorList>
    </citation>
    <scope>NUCLEOTIDE SEQUENCE [LARGE SCALE GENOMIC DNA]</scope>
    <source>
        <strain evidence="1 2">SM1705</strain>
    </source>
</reference>
<sequence>MSFDAERMHILHRPVLSIGDAAELANLKTTALRNWLDKDIEPLASPETAHWNENYEEGIKEFSIQIVELSRSTGKWRRFSPFMVLTFDLTRRLIRNGFGRNSAYRNSLEIAYKLTGPLSDWVRERGADQGDLSDPMKMFEGFYWVSHWEVDGDDTDGIQYSSFPLRRETPISKGGLDGPWIDPLGVYQLLVTKMEGLAS</sequence>
<dbReference type="AlphaFoldDB" id="A0A371RGK9"/>
<dbReference type="Proteomes" id="UP000264589">
    <property type="component" value="Unassembled WGS sequence"/>
</dbReference>
<proteinExistence type="predicted"/>
<evidence type="ECO:0000313" key="1">
    <source>
        <dbReference type="EMBL" id="RFB04562.1"/>
    </source>
</evidence>
<gene>
    <name evidence="1" type="ORF">DX908_04250</name>
</gene>
<protein>
    <submittedName>
        <fullName evidence="1">Uncharacterized protein</fullName>
    </submittedName>
</protein>